<comment type="caution">
    <text evidence="4">Lacks conserved residue(s) required for the propagation of feature annotation.</text>
</comment>
<dbReference type="SMART" id="SM00202">
    <property type="entry name" value="SR"/>
    <property type="match status" value="1"/>
</dbReference>
<dbReference type="InterPro" id="IPR036383">
    <property type="entry name" value="TSP1_rpt_sf"/>
</dbReference>
<dbReference type="SUPFAM" id="SSF56487">
    <property type="entry name" value="SRCR-like"/>
    <property type="match status" value="1"/>
</dbReference>
<dbReference type="EMBL" id="CACVKT020008719">
    <property type="protein sequence ID" value="CAC5416878.1"/>
    <property type="molecule type" value="Genomic_DNA"/>
</dbReference>
<dbReference type="InterPro" id="IPR036772">
    <property type="entry name" value="SRCR-like_dom_sf"/>
</dbReference>
<dbReference type="InterPro" id="IPR052065">
    <property type="entry name" value="Compl_asym_regulator"/>
</dbReference>
<protein>
    <submittedName>
        <fullName evidence="6">HMCN</fullName>
    </submittedName>
</protein>
<dbReference type="Gene3D" id="2.20.100.10">
    <property type="entry name" value="Thrombospondin type-1 (TSP1) repeat"/>
    <property type="match status" value="2"/>
</dbReference>
<dbReference type="FunFam" id="2.20.100.10:FF:000001">
    <property type="entry name" value="semaphorin-5A isoform X1"/>
    <property type="match status" value="1"/>
</dbReference>
<evidence type="ECO:0000256" key="4">
    <source>
        <dbReference type="PROSITE-ProRule" id="PRU00196"/>
    </source>
</evidence>
<evidence type="ECO:0000259" key="5">
    <source>
        <dbReference type="PROSITE" id="PS50287"/>
    </source>
</evidence>
<reference evidence="6 7" key="1">
    <citation type="submission" date="2020-06" db="EMBL/GenBank/DDBJ databases">
        <authorList>
            <person name="Li R."/>
            <person name="Bekaert M."/>
        </authorList>
    </citation>
    <scope>NUCLEOTIDE SEQUENCE [LARGE SCALE GENOMIC DNA]</scope>
    <source>
        <strain evidence="7">wild</strain>
    </source>
</reference>
<accession>A0A6J8E9J7</accession>
<dbReference type="PROSITE" id="PS50287">
    <property type="entry name" value="SRCR_2"/>
    <property type="match status" value="1"/>
</dbReference>
<dbReference type="Gene3D" id="3.10.250.10">
    <property type="entry name" value="SRCR-like domain"/>
    <property type="match status" value="1"/>
</dbReference>
<keyword evidence="1" id="KW-0732">Signal</keyword>
<evidence type="ECO:0000256" key="2">
    <source>
        <dbReference type="ARBA" id="ARBA00022737"/>
    </source>
</evidence>
<sequence length="263" mass="29293">MLFTREILAFEPAIICNEIQGTRYPISGRKLSIDMSSFPVALKGEVFAVLVSGDIRIKSGRLEIFYDFEWGTVYYGNFDDYTATVACRQLGYSTGISLGNIVDNGVGKIWLDDIKCTGVESKLTDCVIKKWRITSRSHSGDVGIRCSNDSRIVFGKWASWANWNDCSNGIQTRSRRCDNPPSSNGGLLCKGDTLEAKLCNTFDGSWGPWSIWNTYNVTCGGRKQWRFRHCNNPTSLSGGSDCGTDNYEINDCNTENCPGMNQE</sequence>
<dbReference type="SMART" id="SM00209">
    <property type="entry name" value="TSP1"/>
    <property type="match status" value="2"/>
</dbReference>
<organism evidence="6 7">
    <name type="scientific">Mytilus coruscus</name>
    <name type="common">Sea mussel</name>
    <dbReference type="NCBI Taxonomy" id="42192"/>
    <lineage>
        <taxon>Eukaryota</taxon>
        <taxon>Metazoa</taxon>
        <taxon>Spiralia</taxon>
        <taxon>Lophotrochozoa</taxon>
        <taxon>Mollusca</taxon>
        <taxon>Bivalvia</taxon>
        <taxon>Autobranchia</taxon>
        <taxon>Pteriomorphia</taxon>
        <taxon>Mytilida</taxon>
        <taxon>Mytiloidea</taxon>
        <taxon>Mytilidae</taxon>
        <taxon>Mytilinae</taxon>
        <taxon>Mytilus</taxon>
    </lineage>
</organism>
<dbReference type="Pfam" id="PF00090">
    <property type="entry name" value="TSP_1"/>
    <property type="match status" value="2"/>
</dbReference>
<proteinExistence type="predicted"/>
<keyword evidence="7" id="KW-1185">Reference proteome</keyword>
<dbReference type="SUPFAM" id="SSF82895">
    <property type="entry name" value="TSP-1 type 1 repeat"/>
    <property type="match status" value="2"/>
</dbReference>
<feature type="disulfide bond" evidence="4">
    <location>
        <begin position="116"/>
        <end position="126"/>
    </location>
</feature>
<feature type="domain" description="SRCR" evidence="5">
    <location>
        <begin position="48"/>
        <end position="147"/>
    </location>
</feature>
<dbReference type="OrthoDB" id="6156774at2759"/>
<dbReference type="PANTHER" id="PTHR22906:SF21">
    <property type="entry name" value="SEMA DOMAIN-CONTAINING PROTEIN"/>
    <property type="match status" value="1"/>
</dbReference>
<keyword evidence="3 4" id="KW-1015">Disulfide bond</keyword>
<dbReference type="AlphaFoldDB" id="A0A6J8E9J7"/>
<evidence type="ECO:0000256" key="3">
    <source>
        <dbReference type="ARBA" id="ARBA00023157"/>
    </source>
</evidence>
<dbReference type="FunFam" id="3.10.250.10:FF:000001">
    <property type="entry name" value="Lysyl oxidase 4 isoform X1"/>
    <property type="match status" value="1"/>
</dbReference>
<dbReference type="InterPro" id="IPR001190">
    <property type="entry name" value="SRCR"/>
</dbReference>
<name>A0A6J8E9J7_MYTCO</name>
<evidence type="ECO:0000313" key="7">
    <source>
        <dbReference type="Proteomes" id="UP000507470"/>
    </source>
</evidence>
<keyword evidence="2" id="KW-0677">Repeat</keyword>
<dbReference type="InterPro" id="IPR000884">
    <property type="entry name" value="TSP1_rpt"/>
</dbReference>
<evidence type="ECO:0000256" key="1">
    <source>
        <dbReference type="ARBA" id="ARBA00022729"/>
    </source>
</evidence>
<dbReference type="PRINTS" id="PR00258">
    <property type="entry name" value="SPERACTRCPTR"/>
</dbReference>
<dbReference type="PRINTS" id="PR01705">
    <property type="entry name" value="TSP1REPEAT"/>
</dbReference>
<dbReference type="Pfam" id="PF00530">
    <property type="entry name" value="SRCR"/>
    <property type="match status" value="1"/>
</dbReference>
<gene>
    <name evidence="6" type="ORF">MCOR_49451</name>
</gene>
<dbReference type="Proteomes" id="UP000507470">
    <property type="component" value="Unassembled WGS sequence"/>
</dbReference>
<dbReference type="GO" id="GO:0016020">
    <property type="term" value="C:membrane"/>
    <property type="evidence" value="ECO:0007669"/>
    <property type="project" value="InterPro"/>
</dbReference>
<evidence type="ECO:0000313" key="6">
    <source>
        <dbReference type="EMBL" id="CAC5416878.1"/>
    </source>
</evidence>
<dbReference type="PANTHER" id="PTHR22906">
    <property type="entry name" value="PROPERDIN"/>
    <property type="match status" value="1"/>
</dbReference>
<dbReference type="PROSITE" id="PS50092">
    <property type="entry name" value="TSP1"/>
    <property type="match status" value="2"/>
</dbReference>